<evidence type="ECO:0000256" key="1">
    <source>
        <dbReference type="ARBA" id="ARBA00022723"/>
    </source>
</evidence>
<dbReference type="InterPro" id="IPR050527">
    <property type="entry name" value="Snail/Krueppel_Znf"/>
</dbReference>
<dbReference type="Proteomes" id="UP000620124">
    <property type="component" value="Unassembled WGS sequence"/>
</dbReference>
<gene>
    <name evidence="9" type="ORF">MVEN_00630800</name>
</gene>
<comment type="caution">
    <text evidence="9">The sequence shown here is derived from an EMBL/GenBank/DDBJ whole genome shotgun (WGS) entry which is preliminary data.</text>
</comment>
<dbReference type="Gene3D" id="3.30.160.60">
    <property type="entry name" value="Classic Zinc Finger"/>
    <property type="match status" value="1"/>
</dbReference>
<accession>A0A8H6YRV7</accession>
<evidence type="ECO:0000259" key="8">
    <source>
        <dbReference type="PROSITE" id="PS50157"/>
    </source>
</evidence>
<proteinExistence type="predicted"/>
<feature type="region of interest" description="Disordered" evidence="7">
    <location>
        <begin position="1"/>
        <end position="28"/>
    </location>
</feature>
<keyword evidence="10" id="KW-1185">Reference proteome</keyword>
<dbReference type="EMBL" id="JACAZI010000004">
    <property type="protein sequence ID" value="KAF7362810.1"/>
    <property type="molecule type" value="Genomic_DNA"/>
</dbReference>
<dbReference type="GO" id="GO:0000981">
    <property type="term" value="F:DNA-binding transcription factor activity, RNA polymerase II-specific"/>
    <property type="evidence" value="ECO:0007669"/>
    <property type="project" value="TreeGrafter"/>
</dbReference>
<evidence type="ECO:0000256" key="4">
    <source>
        <dbReference type="ARBA" id="ARBA00022833"/>
    </source>
</evidence>
<dbReference type="GO" id="GO:0000978">
    <property type="term" value="F:RNA polymerase II cis-regulatory region sequence-specific DNA binding"/>
    <property type="evidence" value="ECO:0007669"/>
    <property type="project" value="TreeGrafter"/>
</dbReference>
<evidence type="ECO:0000256" key="2">
    <source>
        <dbReference type="ARBA" id="ARBA00022737"/>
    </source>
</evidence>
<dbReference type="PANTHER" id="PTHR24388:SF104">
    <property type="entry name" value="AT-RICH BINDING PROTEIN-RELATED"/>
    <property type="match status" value="1"/>
</dbReference>
<evidence type="ECO:0000313" key="10">
    <source>
        <dbReference type="Proteomes" id="UP000620124"/>
    </source>
</evidence>
<dbReference type="SUPFAM" id="SSF57667">
    <property type="entry name" value="beta-beta-alpha zinc fingers"/>
    <property type="match status" value="1"/>
</dbReference>
<dbReference type="Pfam" id="PF00096">
    <property type="entry name" value="zf-C2H2"/>
    <property type="match status" value="1"/>
</dbReference>
<feature type="region of interest" description="Disordered" evidence="7">
    <location>
        <begin position="45"/>
        <end position="64"/>
    </location>
</feature>
<name>A0A8H6YRV7_9AGAR</name>
<dbReference type="InterPro" id="IPR036236">
    <property type="entry name" value="Znf_C2H2_sf"/>
</dbReference>
<protein>
    <recommendedName>
        <fullName evidence="8">C2H2-type domain-containing protein</fullName>
    </recommendedName>
</protein>
<evidence type="ECO:0000256" key="6">
    <source>
        <dbReference type="PROSITE-ProRule" id="PRU00042"/>
    </source>
</evidence>
<feature type="region of interest" description="Disordered" evidence="7">
    <location>
        <begin position="122"/>
        <end position="152"/>
    </location>
</feature>
<dbReference type="PANTHER" id="PTHR24388">
    <property type="entry name" value="ZINC FINGER PROTEIN"/>
    <property type="match status" value="1"/>
</dbReference>
<keyword evidence="4" id="KW-0862">Zinc</keyword>
<dbReference type="SMART" id="SM00355">
    <property type="entry name" value="ZnF_C2H2"/>
    <property type="match status" value="3"/>
</dbReference>
<dbReference type="AlphaFoldDB" id="A0A8H6YRV7"/>
<keyword evidence="2" id="KW-0677">Repeat</keyword>
<keyword evidence="3 6" id="KW-0863">Zinc-finger</keyword>
<keyword evidence="5" id="KW-0539">Nucleus</keyword>
<feature type="domain" description="C2H2-type" evidence="8">
    <location>
        <begin position="30"/>
        <end position="60"/>
    </location>
</feature>
<evidence type="ECO:0000313" key="9">
    <source>
        <dbReference type="EMBL" id="KAF7362810.1"/>
    </source>
</evidence>
<dbReference type="GO" id="GO:0008270">
    <property type="term" value="F:zinc ion binding"/>
    <property type="evidence" value="ECO:0007669"/>
    <property type="project" value="UniProtKB-KW"/>
</dbReference>
<reference evidence="9" key="1">
    <citation type="submission" date="2020-05" db="EMBL/GenBank/DDBJ databases">
        <title>Mycena genomes resolve the evolution of fungal bioluminescence.</title>
        <authorList>
            <person name="Tsai I.J."/>
        </authorList>
    </citation>
    <scope>NUCLEOTIDE SEQUENCE</scope>
    <source>
        <strain evidence="9">CCC161011</strain>
    </source>
</reference>
<evidence type="ECO:0000256" key="3">
    <source>
        <dbReference type="ARBA" id="ARBA00022771"/>
    </source>
</evidence>
<dbReference type="PROSITE" id="PS50157">
    <property type="entry name" value="ZINC_FINGER_C2H2_2"/>
    <property type="match status" value="2"/>
</dbReference>
<keyword evidence="1" id="KW-0479">Metal-binding</keyword>
<dbReference type="PROSITE" id="PS00028">
    <property type="entry name" value="ZINC_FINGER_C2H2_1"/>
    <property type="match status" value="1"/>
</dbReference>
<sequence length="362" mass="39188">MPRVATTPISRNRRLPTQGGRIPPSPPLNVRCPQPNCPWSFKTQTDLKRHHKSRHMSPEEREKQMYKCPMQGCTHKSLQKSNLETHYNAKHSGLKPHVCKQCTYCAADPSCLHRHMRAVHGYVSGTAPRKSKRRSAAPSPSPSITPALSQPIIPASSSPDYCSDYSEFAMSSWDGAVSPTDSAFSSFPVSSPSSTSSSDEPFAFYSTPPPAPTPPLSPLRSFLPHPPPPDAPLLASPTTWDWDAEFEAAFFPSPTPEKSLAVAVVASPPAMQHPGEGIDFFFNAPAVECSDNTATSAFLLPPAPFDFGVPKDDGLMFFPPPASFPLESSPFCVEDFGFDLDFAPVAVAFEGEWTGTGVVGPC</sequence>
<feature type="domain" description="C2H2-type" evidence="8">
    <location>
        <begin position="66"/>
        <end position="96"/>
    </location>
</feature>
<organism evidence="9 10">
    <name type="scientific">Mycena venus</name>
    <dbReference type="NCBI Taxonomy" id="2733690"/>
    <lineage>
        <taxon>Eukaryota</taxon>
        <taxon>Fungi</taxon>
        <taxon>Dikarya</taxon>
        <taxon>Basidiomycota</taxon>
        <taxon>Agaricomycotina</taxon>
        <taxon>Agaricomycetes</taxon>
        <taxon>Agaricomycetidae</taxon>
        <taxon>Agaricales</taxon>
        <taxon>Marasmiineae</taxon>
        <taxon>Mycenaceae</taxon>
        <taxon>Mycena</taxon>
    </lineage>
</organism>
<evidence type="ECO:0000256" key="5">
    <source>
        <dbReference type="ARBA" id="ARBA00023242"/>
    </source>
</evidence>
<evidence type="ECO:0000256" key="7">
    <source>
        <dbReference type="SAM" id="MobiDB-lite"/>
    </source>
</evidence>
<dbReference type="InterPro" id="IPR013087">
    <property type="entry name" value="Znf_C2H2_type"/>
</dbReference>
<dbReference type="OrthoDB" id="654211at2759"/>